<dbReference type="Proteomes" id="UP001303046">
    <property type="component" value="Unassembled WGS sequence"/>
</dbReference>
<name>A0ABR1EX36_NECAM</name>
<reference evidence="2 3" key="1">
    <citation type="submission" date="2023-08" db="EMBL/GenBank/DDBJ databases">
        <title>A Necator americanus chromosomal reference genome.</title>
        <authorList>
            <person name="Ilik V."/>
            <person name="Petrzelkova K.J."/>
            <person name="Pardy F."/>
            <person name="Fuh T."/>
            <person name="Niatou-Singa F.S."/>
            <person name="Gouil Q."/>
            <person name="Baker L."/>
            <person name="Ritchie M.E."/>
            <person name="Jex A.R."/>
            <person name="Gazzola D."/>
            <person name="Li H."/>
            <person name="Toshio Fujiwara R."/>
            <person name="Zhan B."/>
            <person name="Aroian R.V."/>
            <person name="Pafco B."/>
            <person name="Schwarz E.M."/>
        </authorList>
    </citation>
    <scope>NUCLEOTIDE SEQUENCE [LARGE SCALE GENOMIC DNA]</scope>
    <source>
        <strain evidence="2 3">Aroian</strain>
        <tissue evidence="2">Whole animal</tissue>
    </source>
</reference>
<evidence type="ECO:0000313" key="3">
    <source>
        <dbReference type="Proteomes" id="UP001303046"/>
    </source>
</evidence>
<sequence length="293" mass="32999">MPASYSDITPWVEVGCHIGDRHLFVTFYPLFSCKYYSYGRRKDGTLGSELPYAESANDQLSTLIITYKSGRPRRDERFDAYQYVFEPSVDGGDTAEVLTDSRPKRYGAHSSHIHDHFAILHHLLVINLEIFRPRRRHPRTAHQTVGSGGSKGGILRMRGSVYTPPPYPWCGGNVVSYFQRHTLDRGGHSGKNDSRVLTPAVHTVHGYDDEGNPEAASVDPTLYRRCHARVGVSRIEDGSIRDDGTDSLKVDCFKTLESKVTFTGDVDQEKEKKRASVDPTLYRRCHARVGVSR</sequence>
<accession>A0ABR1EX36</accession>
<evidence type="ECO:0000313" key="1">
    <source>
        <dbReference type="EMBL" id="KAK6767151.1"/>
    </source>
</evidence>
<keyword evidence="3" id="KW-1185">Reference proteome</keyword>
<comment type="caution">
    <text evidence="2">The sequence shown here is derived from an EMBL/GenBank/DDBJ whole genome shotgun (WGS) entry which is preliminary data.</text>
</comment>
<dbReference type="EMBL" id="JAVFWL010000007">
    <property type="protein sequence ID" value="KAK6767212.1"/>
    <property type="molecule type" value="Genomic_DNA"/>
</dbReference>
<proteinExistence type="predicted"/>
<dbReference type="EMBL" id="JAVFWL010000006">
    <property type="protein sequence ID" value="KAK6767151.1"/>
    <property type="molecule type" value="Genomic_DNA"/>
</dbReference>
<evidence type="ECO:0000313" key="2">
    <source>
        <dbReference type="EMBL" id="KAK6767212.1"/>
    </source>
</evidence>
<gene>
    <name evidence="2" type="primary">Necator_2022.05.29.01.07.g21</name>
    <name evidence="1" type="synonym">Necator_chrX.g26596</name>
    <name evidence="1" type="ORF">RB195_026428</name>
    <name evidence="2" type="ORF">RB195_026470</name>
</gene>
<protein>
    <submittedName>
        <fullName evidence="2">Uncharacterized protein</fullName>
    </submittedName>
</protein>
<organism evidence="2 3">
    <name type="scientific">Necator americanus</name>
    <name type="common">Human hookworm</name>
    <dbReference type="NCBI Taxonomy" id="51031"/>
    <lineage>
        <taxon>Eukaryota</taxon>
        <taxon>Metazoa</taxon>
        <taxon>Ecdysozoa</taxon>
        <taxon>Nematoda</taxon>
        <taxon>Chromadorea</taxon>
        <taxon>Rhabditida</taxon>
        <taxon>Rhabditina</taxon>
        <taxon>Rhabditomorpha</taxon>
        <taxon>Strongyloidea</taxon>
        <taxon>Ancylostomatidae</taxon>
        <taxon>Bunostominae</taxon>
        <taxon>Necator</taxon>
    </lineage>
</organism>